<dbReference type="AlphaFoldDB" id="A0A1H5WZH8"/>
<dbReference type="InterPro" id="IPR058792">
    <property type="entry name" value="Beta-barrel_RND_2"/>
</dbReference>
<evidence type="ECO:0000313" key="9">
    <source>
        <dbReference type="EMBL" id="SEG04942.1"/>
    </source>
</evidence>
<evidence type="ECO:0000259" key="5">
    <source>
        <dbReference type="Pfam" id="PF25869"/>
    </source>
</evidence>
<proteinExistence type="inferred from homology"/>
<evidence type="ECO:0000256" key="2">
    <source>
        <dbReference type="ARBA" id="ARBA00022448"/>
    </source>
</evidence>
<dbReference type="EMBL" id="FNUS01000002">
    <property type="protein sequence ID" value="SEG04942.1"/>
    <property type="molecule type" value="Genomic_DNA"/>
</dbReference>
<evidence type="ECO:0000259" key="8">
    <source>
        <dbReference type="Pfam" id="PF25975"/>
    </source>
</evidence>
<reference evidence="10" key="1">
    <citation type="submission" date="2016-10" db="EMBL/GenBank/DDBJ databases">
        <authorList>
            <person name="Varghese N."/>
            <person name="Submissions S."/>
        </authorList>
    </citation>
    <scope>NUCLEOTIDE SEQUENCE [LARGE SCALE GENOMIC DNA]</scope>
    <source>
        <strain evidence="10">DSM 21580</strain>
    </source>
</reference>
<feature type="domain" description="CusB-like beta-barrel" evidence="7">
    <location>
        <begin position="250"/>
        <end position="325"/>
    </location>
</feature>
<dbReference type="PANTHER" id="PTHR30097">
    <property type="entry name" value="CATION EFFLUX SYSTEM PROTEIN CUSB"/>
    <property type="match status" value="1"/>
</dbReference>
<dbReference type="GO" id="GO:0022857">
    <property type="term" value="F:transmembrane transporter activity"/>
    <property type="evidence" value="ECO:0007669"/>
    <property type="project" value="InterPro"/>
</dbReference>
<dbReference type="Pfam" id="PF25975">
    <property type="entry name" value="CzcB_C"/>
    <property type="match status" value="1"/>
</dbReference>
<dbReference type="Pfam" id="PF25869">
    <property type="entry name" value="3HB_CusB"/>
    <property type="match status" value="1"/>
</dbReference>
<dbReference type="Gene3D" id="2.40.30.170">
    <property type="match status" value="1"/>
</dbReference>
<dbReference type="RefSeq" id="WP_103913360.1">
    <property type="nucleotide sequence ID" value="NZ_FNUS01000002.1"/>
</dbReference>
<dbReference type="GO" id="GO:0015679">
    <property type="term" value="P:plasma membrane copper ion transport"/>
    <property type="evidence" value="ECO:0007669"/>
    <property type="project" value="TreeGrafter"/>
</dbReference>
<dbReference type="GO" id="GO:0030288">
    <property type="term" value="C:outer membrane-bounded periplasmic space"/>
    <property type="evidence" value="ECO:0007669"/>
    <property type="project" value="TreeGrafter"/>
</dbReference>
<sequence>MKNLDRRTKILLVVSLLVGLLLGALFFGGSSKTEETTVKSTTETKKAEVWTCSMHPQIRQSGPGHCPICGMDLIPLESSDNLVDPDAITMSPSAMILAGISTYRVGFSDGIKDIPLNGKIEVNDKKVYSQSSHIPGRIEKIQVTYEGEYVQKGQLVANVYSPELSSAQQELLEAYSVKDMQPQLYQSVRTKLKNWKISDASINAIISSRKIRESFPIFADVSGYVVKKNVELGDYVQRGQTLFDVADLSSVWVLFEIYESDMNWIKKGDVVNYTVASLPGEKFSGRISFIDPFINPTTRVANARVEISNPGLKFKPAMFVSGNVEAKIASNKAIISVPKTAVMWTGKRSVVYVQTNTDKGSSFKLREVTLGPQLGDDYIIQDGLSAGEEVVENGTFNVDAAAQLAGKPSMMNQKEEVKGHTVDTDKVVLKNDKVADNAEINKNLQPLYRNYFALTDALTKDDFSRAKVALLKFDKEIAQVDSQVFSTSSLKVWNNYKSKLNNETKYAVKLKDIEKLRTKFEAIANVMIDLTKAFKPLDESTYVQFCPMANNNKGATWLSDKKEIVNPYLGKKMLTCGSTKQVLK</sequence>
<dbReference type="NCBIfam" id="TIGR01730">
    <property type="entry name" value="RND_mfp"/>
    <property type="match status" value="1"/>
</dbReference>
<dbReference type="GO" id="GO:0016020">
    <property type="term" value="C:membrane"/>
    <property type="evidence" value="ECO:0007669"/>
    <property type="project" value="InterPro"/>
</dbReference>
<organism evidence="9 10">
    <name type="scientific">Halpernia humi</name>
    <dbReference type="NCBI Taxonomy" id="493375"/>
    <lineage>
        <taxon>Bacteria</taxon>
        <taxon>Pseudomonadati</taxon>
        <taxon>Bacteroidota</taxon>
        <taxon>Flavobacteriia</taxon>
        <taxon>Flavobacteriales</taxon>
        <taxon>Weeksellaceae</taxon>
        <taxon>Chryseobacterium group</taxon>
        <taxon>Halpernia</taxon>
    </lineage>
</organism>
<dbReference type="Pfam" id="PF11827">
    <property type="entry name" value="DUF3347"/>
    <property type="match status" value="1"/>
</dbReference>
<dbReference type="InterPro" id="IPR051909">
    <property type="entry name" value="MFP_Cation_Efflux"/>
</dbReference>
<evidence type="ECO:0000256" key="1">
    <source>
        <dbReference type="ARBA" id="ARBA00009477"/>
    </source>
</evidence>
<dbReference type="PANTHER" id="PTHR30097:SF15">
    <property type="entry name" value="CATION EFFLUX SYSTEM PROTEIN CUSB"/>
    <property type="match status" value="1"/>
</dbReference>
<comment type="similarity">
    <text evidence="1">Belongs to the membrane fusion protein (MFP) (TC 8.A.1) family.</text>
</comment>
<keyword evidence="2" id="KW-0813">Transport</keyword>
<feature type="domain" description="Heavy metal binding" evidence="4">
    <location>
        <begin position="49"/>
        <end position="75"/>
    </location>
</feature>
<dbReference type="OrthoDB" id="998050at2"/>
<feature type="domain" description="CusB-like three alpha-helical bundle" evidence="5">
    <location>
        <begin position="163"/>
        <end position="212"/>
    </location>
</feature>
<dbReference type="Pfam" id="PF19335">
    <property type="entry name" value="HMBD"/>
    <property type="match status" value="1"/>
</dbReference>
<evidence type="ECO:0000259" key="3">
    <source>
        <dbReference type="Pfam" id="PF11827"/>
    </source>
</evidence>
<dbReference type="Pfam" id="PF25954">
    <property type="entry name" value="Beta-barrel_RND_2"/>
    <property type="match status" value="1"/>
</dbReference>
<dbReference type="InterPro" id="IPR006143">
    <property type="entry name" value="RND_pump_MFP"/>
</dbReference>
<evidence type="ECO:0000259" key="7">
    <source>
        <dbReference type="Pfam" id="PF25954"/>
    </source>
</evidence>
<gene>
    <name evidence="9" type="ORF">SAMN05421847_1390</name>
</gene>
<dbReference type="InterPro" id="IPR058791">
    <property type="entry name" value="3HB_CusB"/>
</dbReference>
<dbReference type="InterPro" id="IPR045800">
    <property type="entry name" value="HMBD"/>
</dbReference>
<dbReference type="FunFam" id="2.40.30.170:FF:000010">
    <property type="entry name" value="Efflux RND transporter periplasmic adaptor subunit"/>
    <property type="match status" value="1"/>
</dbReference>
<dbReference type="Pfam" id="PF25919">
    <property type="entry name" value="BSH_CusB"/>
    <property type="match status" value="1"/>
</dbReference>
<evidence type="ECO:0000259" key="6">
    <source>
        <dbReference type="Pfam" id="PF25919"/>
    </source>
</evidence>
<dbReference type="Gene3D" id="2.40.420.20">
    <property type="match status" value="1"/>
</dbReference>
<dbReference type="Proteomes" id="UP000236738">
    <property type="component" value="Unassembled WGS sequence"/>
</dbReference>
<evidence type="ECO:0000259" key="4">
    <source>
        <dbReference type="Pfam" id="PF19335"/>
    </source>
</evidence>
<feature type="domain" description="CusB-like barrel-sandwich hybrid" evidence="6">
    <location>
        <begin position="134"/>
        <end position="246"/>
    </location>
</feature>
<dbReference type="InterPro" id="IPR058649">
    <property type="entry name" value="CzcB_C"/>
</dbReference>
<keyword evidence="10" id="KW-1185">Reference proteome</keyword>
<accession>A0A1H5WZH8</accession>
<name>A0A1H5WZH8_9FLAO</name>
<dbReference type="InterPro" id="IPR058790">
    <property type="entry name" value="BSH_CusB"/>
</dbReference>
<feature type="domain" description="DUF3347" evidence="3">
    <location>
        <begin position="448"/>
        <end position="537"/>
    </location>
</feature>
<feature type="domain" description="CzcB-like C-terminal circularly permuted SH3-like" evidence="8">
    <location>
        <begin position="335"/>
        <end position="397"/>
    </location>
</feature>
<protein>
    <submittedName>
        <fullName evidence="9">Membrane fusion protein, Cu(I)/Ag(I) efflux system</fullName>
    </submittedName>
</protein>
<dbReference type="GO" id="GO:0060003">
    <property type="term" value="P:copper ion export"/>
    <property type="evidence" value="ECO:0007669"/>
    <property type="project" value="TreeGrafter"/>
</dbReference>
<dbReference type="GO" id="GO:0046914">
    <property type="term" value="F:transition metal ion binding"/>
    <property type="evidence" value="ECO:0007669"/>
    <property type="project" value="TreeGrafter"/>
</dbReference>
<dbReference type="InterPro" id="IPR021782">
    <property type="entry name" value="DUF3347"/>
</dbReference>
<dbReference type="SUPFAM" id="SSF111369">
    <property type="entry name" value="HlyD-like secretion proteins"/>
    <property type="match status" value="1"/>
</dbReference>
<evidence type="ECO:0000313" key="10">
    <source>
        <dbReference type="Proteomes" id="UP000236738"/>
    </source>
</evidence>